<accession>A0AAF0XS95</accession>
<evidence type="ECO:0008006" key="6">
    <source>
        <dbReference type="Google" id="ProtNLM"/>
    </source>
</evidence>
<evidence type="ECO:0000256" key="3">
    <source>
        <dbReference type="PROSITE-ProRule" id="PRU01191"/>
    </source>
</evidence>
<feature type="region of interest" description="SAW" evidence="3">
    <location>
        <begin position="497"/>
        <end position="573"/>
    </location>
</feature>
<dbReference type="Pfam" id="PF03514">
    <property type="entry name" value="GRAS"/>
    <property type="match status" value="1"/>
</dbReference>
<dbReference type="InterPro" id="IPR005202">
    <property type="entry name" value="TF_GRAS"/>
</dbReference>
<dbReference type="Proteomes" id="UP000077755">
    <property type="component" value="Chromosome 8"/>
</dbReference>
<proteinExistence type="inferred from homology"/>
<feature type="region of interest" description="Leucine repeat II (LRII)" evidence="3">
    <location>
        <begin position="362"/>
        <end position="394"/>
    </location>
</feature>
<dbReference type="EMBL" id="CP093350">
    <property type="protein sequence ID" value="WOH13060.1"/>
    <property type="molecule type" value="Genomic_DNA"/>
</dbReference>
<sequence length="575" mass="64968">MFPSEQISSRCIPNEFGYSKDYYFRKEGNAERKTQWNGIEECEEWRSYNLFRQNTTTQGNLFLSTKQQGLISSAEITNFDELCYDIKPLSSQLSLEELTNFATIHSEFQELITLQESSSGIKLNNETKFGQADYEHFDLPIYDTTCANAGLSERLSTKDFLRLGGEKFIQSSSSVFNNFDLSHPYTTSLSGLSVEDHRDIEIIQNLLASAEKVGEQQFSRASHLLSHCHQCSSIKGTPVQRIVYYFSQALQQKIDQETGRRKINGAGKMQSLVLQDTLMNPNPSLLASYQKVPFSQVILFTALQVMIENVSEATRIHIIDLEVRNGLHLSMLMEALAARSDCPLEHLQVTAVGTISEHKIKETGKRLISVAQSLNLSFSFNVVMVADMLDHNESHFKLDTKETCAVYAPCILSSMIDRPSRLEHLMTVIQKINPRVMIVTEVEADHNSPVFVNRFIEALFYYSAVFDSMEECMDHSDEDRIISESINLGSAITNIVVFEGEERKIRHVNSNVWKAFFSQFGMVETELSRASLYQAKLLVDNFACASSCTLEMIGKSLSIGWKGTPILSVSALKFH</sequence>
<dbReference type="PANTHER" id="PTHR31636">
    <property type="entry name" value="OSJNBA0084A10.13 PROTEIN-RELATED"/>
    <property type="match status" value="1"/>
</dbReference>
<feature type="short sequence motif" description="VHIID" evidence="3">
    <location>
        <begin position="316"/>
        <end position="320"/>
    </location>
</feature>
<evidence type="ECO:0000256" key="1">
    <source>
        <dbReference type="ARBA" id="ARBA00023015"/>
    </source>
</evidence>
<dbReference type="PROSITE" id="PS50985">
    <property type="entry name" value="GRAS"/>
    <property type="match status" value="1"/>
</dbReference>
<organism evidence="4 5">
    <name type="scientific">Daucus carota subsp. sativus</name>
    <name type="common">Carrot</name>
    <dbReference type="NCBI Taxonomy" id="79200"/>
    <lineage>
        <taxon>Eukaryota</taxon>
        <taxon>Viridiplantae</taxon>
        <taxon>Streptophyta</taxon>
        <taxon>Embryophyta</taxon>
        <taxon>Tracheophyta</taxon>
        <taxon>Spermatophyta</taxon>
        <taxon>Magnoliopsida</taxon>
        <taxon>eudicotyledons</taxon>
        <taxon>Gunneridae</taxon>
        <taxon>Pentapetalae</taxon>
        <taxon>asterids</taxon>
        <taxon>campanulids</taxon>
        <taxon>Apiales</taxon>
        <taxon>Apiaceae</taxon>
        <taxon>Apioideae</taxon>
        <taxon>Scandiceae</taxon>
        <taxon>Daucinae</taxon>
        <taxon>Daucus</taxon>
        <taxon>Daucus sect. Daucus</taxon>
    </lineage>
</organism>
<dbReference type="AlphaFoldDB" id="A0AAF0XS95"/>
<reference evidence="4" key="1">
    <citation type="journal article" date="2016" name="Nat. Genet.">
        <title>A high-quality carrot genome assembly provides new insights into carotenoid accumulation and asterid genome evolution.</title>
        <authorList>
            <person name="Iorizzo M."/>
            <person name="Ellison S."/>
            <person name="Senalik D."/>
            <person name="Zeng P."/>
            <person name="Satapoomin P."/>
            <person name="Huang J."/>
            <person name="Bowman M."/>
            <person name="Iovene M."/>
            <person name="Sanseverino W."/>
            <person name="Cavagnaro P."/>
            <person name="Yildiz M."/>
            <person name="Macko-Podgorni A."/>
            <person name="Moranska E."/>
            <person name="Grzebelus E."/>
            <person name="Grzebelus D."/>
            <person name="Ashrafi H."/>
            <person name="Zheng Z."/>
            <person name="Cheng S."/>
            <person name="Spooner D."/>
            <person name="Van Deynze A."/>
            <person name="Simon P."/>
        </authorList>
    </citation>
    <scope>NUCLEOTIDE SEQUENCE</scope>
    <source>
        <tissue evidence="4">Leaf</tissue>
    </source>
</reference>
<name>A0AAF0XS95_DAUCS</name>
<comment type="caution">
    <text evidence="3">Lacks conserved residue(s) required for the propagation of feature annotation.</text>
</comment>
<keyword evidence="2" id="KW-0804">Transcription</keyword>
<keyword evidence="1" id="KW-0805">Transcription regulation</keyword>
<gene>
    <name evidence="4" type="ORF">DCAR_0832569</name>
</gene>
<evidence type="ECO:0000313" key="5">
    <source>
        <dbReference type="Proteomes" id="UP000077755"/>
    </source>
</evidence>
<keyword evidence="5" id="KW-1185">Reference proteome</keyword>
<reference evidence="4" key="2">
    <citation type="submission" date="2022-03" db="EMBL/GenBank/DDBJ databases">
        <title>Draft title - Genomic analysis of global carrot germplasm unveils the trajectory of domestication and the origin of high carotenoid orange carrot.</title>
        <authorList>
            <person name="Iorizzo M."/>
            <person name="Ellison S."/>
            <person name="Senalik D."/>
            <person name="Macko-Podgorni A."/>
            <person name="Grzebelus D."/>
            <person name="Bostan H."/>
            <person name="Rolling W."/>
            <person name="Curaba J."/>
            <person name="Simon P."/>
        </authorList>
    </citation>
    <scope>NUCLEOTIDE SEQUENCE</scope>
    <source>
        <tissue evidence="4">Leaf</tissue>
    </source>
</reference>
<evidence type="ECO:0000256" key="2">
    <source>
        <dbReference type="ARBA" id="ARBA00023163"/>
    </source>
</evidence>
<comment type="similarity">
    <text evidence="3">Belongs to the GRAS family.</text>
</comment>
<evidence type="ECO:0000313" key="4">
    <source>
        <dbReference type="EMBL" id="WOH13060.1"/>
    </source>
</evidence>
<protein>
    <recommendedName>
        <fullName evidence="6">DELLA protein</fullName>
    </recommendedName>
</protein>